<dbReference type="KEGG" id="pxu:106119491"/>
<dbReference type="PANTHER" id="PTHR47827:SF3">
    <property type="entry name" value="AF-9 ANC1 HOMOLOGY DOMAIN-CONTAINING PROTEIN"/>
    <property type="match status" value="1"/>
</dbReference>
<dbReference type="GO" id="GO:0045893">
    <property type="term" value="P:positive regulation of DNA-templated transcription"/>
    <property type="evidence" value="ECO:0007669"/>
    <property type="project" value="TreeGrafter"/>
</dbReference>
<sequence length="279" mass="31767">MTEGLLKKYDKPMCVRVWLEVGHACAPCRSPLGRALALDWRVWVRAARGGDLSAFVQKVVFHLHPASAFVYPKRVLHEPPYEIQESGCASLEIPIHVYLKCTKKPKKIRLRYSLHIENNSMTSTESKYVYYDFENPSEQLCTALMKGGGEIIARKGCSNRRGDDLFVLYSDDDKSRNGKRKYEFVEPLRNNGKRETKMCILEEICSKCGDSDFKKQLRSVCMTDDEINHVSQLYLAYSTYEKSVDALTLPPISDPVYSLPELPARLKVALASVKDYAIQ</sequence>
<dbReference type="PROSITE" id="PS51037">
    <property type="entry name" value="YEATS"/>
    <property type="match status" value="1"/>
</dbReference>
<dbReference type="InterPro" id="IPR038704">
    <property type="entry name" value="YEAST_sf"/>
</dbReference>
<dbReference type="CDD" id="cd16906">
    <property type="entry name" value="YEATS_AF-9_like"/>
    <property type="match status" value="1"/>
</dbReference>
<accession>A0AAJ7EB08</accession>
<evidence type="ECO:0000256" key="2">
    <source>
        <dbReference type="PROSITE-ProRule" id="PRU00376"/>
    </source>
</evidence>
<evidence type="ECO:0000259" key="3">
    <source>
        <dbReference type="PROSITE" id="PS51037"/>
    </source>
</evidence>
<organism evidence="4">
    <name type="scientific">Papilio xuthus</name>
    <name type="common">Asian swallowtail butterfly</name>
    <dbReference type="NCBI Taxonomy" id="66420"/>
    <lineage>
        <taxon>Eukaryota</taxon>
        <taxon>Metazoa</taxon>
        <taxon>Ecdysozoa</taxon>
        <taxon>Arthropoda</taxon>
        <taxon>Hexapoda</taxon>
        <taxon>Insecta</taxon>
        <taxon>Pterygota</taxon>
        <taxon>Neoptera</taxon>
        <taxon>Endopterygota</taxon>
        <taxon>Lepidoptera</taxon>
        <taxon>Glossata</taxon>
        <taxon>Ditrysia</taxon>
        <taxon>Papilionoidea</taxon>
        <taxon>Papilionidae</taxon>
        <taxon>Papilioninae</taxon>
        <taxon>Papilio</taxon>
    </lineage>
</organism>
<dbReference type="InterPro" id="IPR052790">
    <property type="entry name" value="YEATS_domain"/>
</dbReference>
<dbReference type="Gene3D" id="2.60.40.1970">
    <property type="entry name" value="YEATS domain"/>
    <property type="match status" value="1"/>
</dbReference>
<name>A0AAJ7EB08_PAPXU</name>
<comment type="subcellular location">
    <subcellularLocation>
        <location evidence="2">Nucleus</location>
    </subcellularLocation>
</comment>
<dbReference type="Proteomes" id="UP000694872">
    <property type="component" value="Unplaced"/>
</dbReference>
<proteinExistence type="predicted"/>
<evidence type="ECO:0000313" key="4">
    <source>
        <dbReference type="RefSeq" id="XP_013169977.1"/>
    </source>
</evidence>
<feature type="domain" description="YEATS" evidence="3">
    <location>
        <begin position="9"/>
        <end position="147"/>
    </location>
</feature>
<dbReference type="InterPro" id="IPR055129">
    <property type="entry name" value="YEATS_dom"/>
</dbReference>
<dbReference type="GO" id="GO:0008023">
    <property type="term" value="C:transcription elongation factor complex"/>
    <property type="evidence" value="ECO:0007669"/>
    <property type="project" value="TreeGrafter"/>
</dbReference>
<protein>
    <submittedName>
        <fullName evidence="4">Uncharacterized protein LOC106119491 isoform X1</fullName>
    </submittedName>
</protein>
<dbReference type="GeneID" id="106119491"/>
<dbReference type="GO" id="GO:0003682">
    <property type="term" value="F:chromatin binding"/>
    <property type="evidence" value="ECO:0007669"/>
    <property type="project" value="TreeGrafter"/>
</dbReference>
<evidence type="ECO:0000256" key="1">
    <source>
        <dbReference type="ARBA" id="ARBA00023242"/>
    </source>
</evidence>
<reference evidence="4" key="1">
    <citation type="submission" date="2025-08" db="UniProtKB">
        <authorList>
            <consortium name="RefSeq"/>
        </authorList>
    </citation>
    <scope>IDENTIFICATION</scope>
</reference>
<gene>
    <name evidence="4" type="primary">LOC106119491</name>
</gene>
<keyword evidence="1 2" id="KW-0539">Nucleus</keyword>
<dbReference type="Pfam" id="PF03366">
    <property type="entry name" value="YEATS"/>
    <property type="match status" value="1"/>
</dbReference>
<dbReference type="PANTHER" id="PTHR47827">
    <property type="entry name" value="AHD DOMAIN-CONTAINING PROTEIN"/>
    <property type="match status" value="1"/>
</dbReference>
<dbReference type="RefSeq" id="XP_013169977.1">
    <property type="nucleotide sequence ID" value="XM_013314523.1"/>
</dbReference>
<dbReference type="AlphaFoldDB" id="A0AAJ7EB08"/>